<keyword evidence="2 15" id="KW-0812">Transmembrane</keyword>
<keyword evidence="4" id="KW-0677">Repeat</keyword>
<keyword evidence="6 15" id="KW-0472">Membrane</keyword>
<dbReference type="FunFam" id="3.10.250.10:FF:000007">
    <property type="entry name" value="Soluble scavenger receptor cysteine-rich domain-containing protein SSC5D"/>
    <property type="match status" value="1"/>
</dbReference>
<dbReference type="SMART" id="SM00202">
    <property type="entry name" value="SR"/>
    <property type="match status" value="8"/>
</dbReference>
<feature type="domain" description="SRCR" evidence="16">
    <location>
        <begin position="9"/>
        <end position="57"/>
    </location>
</feature>
<evidence type="ECO:0000256" key="9">
    <source>
        <dbReference type="ARBA" id="ARBA00023180"/>
    </source>
</evidence>
<comment type="subcellular location">
    <subcellularLocation>
        <location evidence="1">Membrane</location>
        <topology evidence="1">Single-pass membrane protein</topology>
    </subcellularLocation>
</comment>
<dbReference type="GO" id="GO:0005886">
    <property type="term" value="C:plasma membrane"/>
    <property type="evidence" value="ECO:0007669"/>
    <property type="project" value="TreeGrafter"/>
</dbReference>
<feature type="disulfide bond" evidence="13">
    <location>
        <begin position="324"/>
        <end position="388"/>
    </location>
</feature>
<dbReference type="GO" id="GO:0031638">
    <property type="term" value="P:zymogen activation"/>
    <property type="evidence" value="ECO:0007669"/>
    <property type="project" value="TreeGrafter"/>
</dbReference>
<evidence type="ECO:0000256" key="2">
    <source>
        <dbReference type="ARBA" id="ARBA00022692"/>
    </source>
</evidence>
<dbReference type="GO" id="GO:0005737">
    <property type="term" value="C:cytoplasm"/>
    <property type="evidence" value="ECO:0007669"/>
    <property type="project" value="UniProtKB-ARBA"/>
</dbReference>
<feature type="disulfide bond" evidence="13">
    <location>
        <begin position="822"/>
        <end position="883"/>
    </location>
</feature>
<evidence type="ECO:0000256" key="13">
    <source>
        <dbReference type="PROSITE-ProRule" id="PRU00196"/>
    </source>
</evidence>
<feature type="disulfide bond" evidence="13">
    <location>
        <begin position="853"/>
        <end position="863"/>
    </location>
</feature>
<keyword evidence="9" id="KW-0325">Glycoprotein</keyword>
<feature type="disulfide bond" evidence="13">
    <location>
        <begin position="593"/>
        <end position="603"/>
    </location>
</feature>
<dbReference type="FunFam" id="3.10.250.10:FF:000003">
    <property type="entry name" value="Deleted in malignant brain tumors 1"/>
    <property type="match status" value="1"/>
</dbReference>
<evidence type="ECO:0000256" key="11">
    <source>
        <dbReference type="ARBA" id="ARBA00064153"/>
    </source>
</evidence>
<feature type="domain" description="SRCR" evidence="16">
    <location>
        <begin position="524"/>
        <end position="624"/>
    </location>
</feature>
<dbReference type="PROSITE" id="PS50287">
    <property type="entry name" value="SRCR_2"/>
    <property type="match status" value="8"/>
</dbReference>
<evidence type="ECO:0000259" key="16">
    <source>
        <dbReference type="PROSITE" id="PS50287"/>
    </source>
</evidence>
<name>A0A3B5AF03_9TELE</name>
<protein>
    <recommendedName>
        <fullName evidence="12">Soluble scavenger receptor cysteine-rich domain-containing protein SSC5D</fullName>
    </recommendedName>
</protein>
<evidence type="ECO:0000256" key="5">
    <source>
        <dbReference type="ARBA" id="ARBA00022989"/>
    </source>
</evidence>
<feature type="disulfide bond" evidence="13">
    <location>
        <begin position="133"/>
        <end position="194"/>
    </location>
</feature>
<comment type="caution">
    <text evidence="13">Lacks conserved residue(s) required for the propagation of feature annotation.</text>
</comment>
<dbReference type="GeneTree" id="ENSGT00940000166622"/>
<dbReference type="PROSITE" id="PS00420">
    <property type="entry name" value="SRCR_1"/>
    <property type="match status" value="1"/>
</dbReference>
<evidence type="ECO:0000256" key="10">
    <source>
        <dbReference type="ARBA" id="ARBA00058074"/>
    </source>
</evidence>
<dbReference type="SUPFAM" id="SSF56487">
    <property type="entry name" value="SRCR-like"/>
    <property type="match status" value="8"/>
</dbReference>
<dbReference type="FunFam" id="3.10.250.10:FF:000004">
    <property type="entry name" value="Scavenger receptor cysteine-rich type 1 protein M130"/>
    <property type="match status" value="1"/>
</dbReference>
<feature type="domain" description="SRCR" evidence="16">
    <location>
        <begin position="402"/>
        <end position="497"/>
    </location>
</feature>
<feature type="disulfide bond" evidence="13">
    <location>
        <begin position="267"/>
        <end position="277"/>
    </location>
</feature>
<dbReference type="PANTHER" id="PTHR48071">
    <property type="entry name" value="SRCR DOMAIN-CONTAINING PROTEIN"/>
    <property type="match status" value="1"/>
</dbReference>
<dbReference type="FunFam" id="3.10.250.10:FF:000006">
    <property type="entry name" value="neurotrypsin isoform X2"/>
    <property type="match status" value="1"/>
</dbReference>
<keyword evidence="7 13" id="KW-1015">Disulfide bond</keyword>
<dbReference type="Gene3D" id="3.10.250.10">
    <property type="entry name" value="SRCR-like domain"/>
    <property type="match status" value="8"/>
</dbReference>
<dbReference type="FunFam" id="3.10.250.10:FF:000009">
    <property type="entry name" value="WC1"/>
    <property type="match status" value="1"/>
</dbReference>
<sequence>VMLWRHNFVRLLNGTNRCNGRVEVFRNGQWKRVCSSDWTKDDADVVCREISCGSPLTQTFCDVLMGNQQESLNKQQSSHKQENNVPGSDSNSKPIRLVNGTNRCSGRVEVYHQGQWGTICDDRWGMQEATVTCREMNCGNAVAVKYKAFFGSGQDQVWLDDIECTGHEKSIADCPHRGFGEHDCDHSEDAGVVCSGKPRSWVRLLNGTDSCSGRVEVHHDGHWGKVCNNNWGNKEATVVCKELNCGAPKKIQESFGDSGLRGFISRCSGNVSSIGQCGFQEHTGNYMSENAVSSGSPAVRLVNGTDRCSGRVEVLHEGQWGTVCDDEWDIRDAQVVCRAMDCGTAQTAKTSGFFGEGQGTIWLDDVNCVGNETSLLHCQRPSFGENNCGHSEDAGVVCSATIRLINGTDECSGRVELHHGGHWAAASSVNWGMNEAAVVCREMNCGDAVKVSGSFGAGEDRRGYQVSCSGRESSLTLCSLREYPAGSRIQEASVQCSDRFRQKGRFTVKAGTQVVSHTGESIRKSLASGPNRCIGRVEFYNNGQWGTVCGESWDINDASVVCRQLDCGRAHKITTMSEYGQGTGTTWIDQIECNGMESTLPQCPQRPFTDKTCNISSVAGVICTGKQLSSQNNLLSSGPLDCVYVCIMAPHGEDLSGLCLEVRLANGKDECSGRVEVRHGDSWSTVCDADWTVDKAEAVCDVLECGRAVDAPGAAQYGQGSGSVVAADECFSNMTNLRQCSGRGFRGTACGHQQDAGAVCAGKHTKQLLLNPFSTKPVYFTAQVRLVGGASQCSGRVEVFYKGQWGTVCDDEWELSSADVVCRQLGCGHAISAPTSAHFGQGSGPIWLDNVACSGKESALSHCTHLGFGEHNCGHGEDASVICLGGRSSGFLSISFVGFLVVLVLLLVVGFLVWRRRWRGSGKRASHRELRLFSSAPASMLTD</sequence>
<evidence type="ECO:0000256" key="6">
    <source>
        <dbReference type="ARBA" id="ARBA00023136"/>
    </source>
</evidence>
<feature type="disulfide bond" evidence="13">
    <location>
        <begin position="562"/>
        <end position="623"/>
    </location>
</feature>
<feature type="transmembrane region" description="Helical" evidence="15">
    <location>
        <begin position="890"/>
        <end position="914"/>
    </location>
</feature>
<feature type="disulfide bond" evidence="13">
    <location>
        <begin position="468"/>
        <end position="478"/>
    </location>
</feature>
<feature type="disulfide bond" evidence="13">
    <location>
        <begin position="164"/>
        <end position="174"/>
    </location>
</feature>
<keyword evidence="3" id="KW-0732">Signal</keyword>
<feature type="domain" description="SRCR" evidence="16">
    <location>
        <begin position="784"/>
        <end position="884"/>
    </location>
</feature>
<accession>A0A3B5AF03</accession>
<feature type="disulfide bond" evidence="13">
    <location>
        <begin position="809"/>
        <end position="873"/>
    </location>
</feature>
<evidence type="ECO:0000256" key="4">
    <source>
        <dbReference type="ARBA" id="ARBA00022737"/>
    </source>
</evidence>
<evidence type="ECO:0000256" key="8">
    <source>
        <dbReference type="ARBA" id="ARBA00023170"/>
    </source>
</evidence>
<keyword evidence="5 15" id="KW-1133">Transmembrane helix</keyword>
<evidence type="ECO:0000256" key="7">
    <source>
        <dbReference type="ARBA" id="ARBA00023157"/>
    </source>
</evidence>
<dbReference type="Ensembl" id="ENSSPAT00000019647.1">
    <property type="protein sequence ID" value="ENSSPAP00000019355.1"/>
    <property type="gene ID" value="ENSSPAG00000014527.1"/>
</dbReference>
<feature type="disulfide bond" evidence="13">
    <location>
        <begin position="730"/>
        <end position="740"/>
    </location>
</feature>
<feature type="disulfide bond" evidence="13">
    <location>
        <begin position="549"/>
        <end position="613"/>
    </location>
</feature>
<organism evidence="17">
    <name type="scientific">Stegastes partitus</name>
    <name type="common">bicolor damselfish</name>
    <dbReference type="NCBI Taxonomy" id="144197"/>
    <lineage>
        <taxon>Eukaryota</taxon>
        <taxon>Metazoa</taxon>
        <taxon>Chordata</taxon>
        <taxon>Craniata</taxon>
        <taxon>Vertebrata</taxon>
        <taxon>Euteleostomi</taxon>
        <taxon>Actinopterygii</taxon>
        <taxon>Neopterygii</taxon>
        <taxon>Teleostei</taxon>
        <taxon>Neoteleostei</taxon>
        <taxon>Acanthomorphata</taxon>
        <taxon>Ovalentaria</taxon>
        <taxon>Pomacentridae</taxon>
        <taxon>Stegastes</taxon>
    </lineage>
</organism>
<dbReference type="AlphaFoldDB" id="A0A3B5AF03"/>
<feature type="region of interest" description="Disordered" evidence="14">
    <location>
        <begin position="72"/>
        <end position="95"/>
    </location>
</feature>
<feature type="domain" description="SRCR" evidence="16">
    <location>
        <begin position="299"/>
        <end position="399"/>
    </location>
</feature>
<dbReference type="Pfam" id="PF00530">
    <property type="entry name" value="SRCR"/>
    <property type="match status" value="8"/>
</dbReference>
<dbReference type="GO" id="GO:0005615">
    <property type="term" value="C:extracellular space"/>
    <property type="evidence" value="ECO:0007669"/>
    <property type="project" value="TreeGrafter"/>
</dbReference>
<comment type="function">
    <text evidence="10">Binds to extracellular matrix proteins. Binds to pathogen-associated molecular patterns (PAMPs) present on the cell walls of Gram-positive and Gram-negative bacteria and fungi, behaving as a pattern recognition receptor (PRR). Induces bacterial and fungal aggregation and subsequent inhibition of PAMP-induced cytokine release. Does not possess intrinsic bactericidal activity. May play a role in the innate defense and homeostasis of certain epithelial surfaces.</text>
</comment>
<dbReference type="InterPro" id="IPR036772">
    <property type="entry name" value="SRCR-like_dom_sf"/>
</dbReference>
<feature type="disulfide bond" evidence="13">
    <location>
        <begin position="337"/>
        <end position="398"/>
    </location>
</feature>
<evidence type="ECO:0000256" key="3">
    <source>
        <dbReference type="ARBA" id="ARBA00022729"/>
    </source>
</evidence>
<feature type="domain" description="SRCR" evidence="16">
    <location>
        <begin position="202"/>
        <end position="277"/>
    </location>
</feature>
<feature type="domain" description="SRCR" evidence="16">
    <location>
        <begin position="662"/>
        <end position="761"/>
    </location>
</feature>
<comment type="subunit">
    <text evidence="11">Interacts with LGALS1 and laminin.</text>
</comment>
<dbReference type="FunFam" id="3.10.250.10:FF:000016">
    <property type="entry name" value="Scavenger receptor cysteine-rich protein type 12"/>
    <property type="match status" value="1"/>
</dbReference>
<feature type="disulfide bond" evidence="13">
    <location>
        <begin position="368"/>
        <end position="378"/>
    </location>
</feature>
<keyword evidence="8" id="KW-0675">Receptor</keyword>
<reference evidence="17" key="1">
    <citation type="submission" date="2023-09" db="UniProtKB">
        <authorList>
            <consortium name="Ensembl"/>
        </authorList>
    </citation>
    <scope>IDENTIFICATION</scope>
</reference>
<evidence type="ECO:0000256" key="15">
    <source>
        <dbReference type="SAM" id="Phobius"/>
    </source>
</evidence>
<proteinExistence type="predicted"/>
<feature type="domain" description="SRCR" evidence="16">
    <location>
        <begin position="95"/>
        <end position="195"/>
    </location>
</feature>
<dbReference type="FunFam" id="3.10.250.10:FF:000002">
    <property type="entry name" value="Scavenger receptor cysteine-rich type 1 protein M130"/>
    <property type="match status" value="1"/>
</dbReference>
<dbReference type="PANTHER" id="PTHR48071:SF27">
    <property type="entry name" value="SCAVENGER RECEPTOR CYSTEINE-RICH TYPE 1 PROTEIN M130-LIKE"/>
    <property type="match status" value="1"/>
</dbReference>
<dbReference type="PRINTS" id="PR00258">
    <property type="entry name" value="SPERACTRCPTR"/>
</dbReference>
<evidence type="ECO:0000256" key="1">
    <source>
        <dbReference type="ARBA" id="ARBA00004167"/>
    </source>
</evidence>
<dbReference type="GO" id="GO:0004252">
    <property type="term" value="F:serine-type endopeptidase activity"/>
    <property type="evidence" value="ECO:0007669"/>
    <property type="project" value="TreeGrafter"/>
</dbReference>
<dbReference type="STRING" id="144197.ENSSPAP00000019355"/>
<evidence type="ECO:0000256" key="12">
    <source>
        <dbReference type="ARBA" id="ARBA00069168"/>
    </source>
</evidence>
<feature type="disulfide bond" evidence="13">
    <location>
        <begin position="120"/>
        <end position="184"/>
    </location>
</feature>
<evidence type="ECO:0000256" key="14">
    <source>
        <dbReference type="SAM" id="MobiDB-lite"/>
    </source>
</evidence>
<dbReference type="InterPro" id="IPR001190">
    <property type="entry name" value="SRCR"/>
</dbReference>
<evidence type="ECO:0000313" key="17">
    <source>
        <dbReference type="Ensembl" id="ENSSPAP00000019355.1"/>
    </source>
</evidence>